<dbReference type="EMBL" id="JAVDYB010000001">
    <property type="protein sequence ID" value="MDR7279859.1"/>
    <property type="molecule type" value="Genomic_DNA"/>
</dbReference>
<dbReference type="CDD" id="cd07328">
    <property type="entry name" value="M48_Ste24p_like"/>
    <property type="match status" value="1"/>
</dbReference>
<evidence type="ECO:0000256" key="1">
    <source>
        <dbReference type="SAM" id="Phobius"/>
    </source>
</evidence>
<evidence type="ECO:0000313" key="2">
    <source>
        <dbReference type="EMBL" id="MDR7279859.1"/>
    </source>
</evidence>
<dbReference type="Proteomes" id="UP001183643">
    <property type="component" value="Unassembled WGS sequence"/>
</dbReference>
<comment type="caution">
    <text evidence="2">The sequence shown here is derived from an EMBL/GenBank/DDBJ whole genome shotgun (WGS) entry which is preliminary data.</text>
</comment>
<name>A0AAE3YTZ8_9ACTN</name>
<accession>A0AAE3YTZ8</accession>
<protein>
    <submittedName>
        <fullName evidence="2">Zn-dependent protease with chaperone function</fullName>
    </submittedName>
</protein>
<keyword evidence="1" id="KW-1133">Transmembrane helix</keyword>
<dbReference type="AlphaFoldDB" id="A0AAE3YTZ8"/>
<keyword evidence="1" id="KW-0812">Transmembrane</keyword>
<dbReference type="GO" id="GO:0008233">
    <property type="term" value="F:peptidase activity"/>
    <property type="evidence" value="ECO:0007669"/>
    <property type="project" value="UniProtKB-KW"/>
</dbReference>
<organism evidence="2 3">
    <name type="scientific">Catenuloplanes atrovinosus</name>
    <dbReference type="NCBI Taxonomy" id="137266"/>
    <lineage>
        <taxon>Bacteria</taxon>
        <taxon>Bacillati</taxon>
        <taxon>Actinomycetota</taxon>
        <taxon>Actinomycetes</taxon>
        <taxon>Micromonosporales</taxon>
        <taxon>Micromonosporaceae</taxon>
        <taxon>Catenuloplanes</taxon>
    </lineage>
</organism>
<dbReference type="GO" id="GO:0006508">
    <property type="term" value="P:proteolysis"/>
    <property type="evidence" value="ECO:0007669"/>
    <property type="project" value="UniProtKB-KW"/>
</dbReference>
<proteinExistence type="predicted"/>
<dbReference type="Gene3D" id="3.30.2010.10">
    <property type="entry name" value="Metalloproteases ('zincins'), catalytic domain"/>
    <property type="match status" value="1"/>
</dbReference>
<dbReference type="RefSeq" id="WP_310373899.1">
    <property type="nucleotide sequence ID" value="NZ_JAVDYB010000001.1"/>
</dbReference>
<sequence length="594" mass="62971">MTATLRAALSVVLLAGFYLVALAQLALVAVLLLVASMWVAGQGAVKLALPLITLGVGVAALALGRGLAYRRSRPHGIPVAPERAPELWRVVREIADHAGTRAPDHIRLLPDATVRVAEDVRLLGLRGGVRTLYVGLPLLQIMTVDRARAMLAHELGHFSPPGGVAYRGRLAVTAALPRMPILLRWYAYLYLAADAGATRAQEAAADRLAVTVAGRGAAIAALRDRPVLEAAWSFFFRRYVRPGWEHGYVPDDLYGGFADFVHARADELDDLRSQAADTDRWDTHAPVTERVAALGGLPAGSDPPPGAEEPPAPATVLITDPAGAARALQDATVAEGRRPLAWPEFTAAAGTATLRRDADQVLRETGRTLGRDDAGLSEALDVAATGRFTRGQVESLLLLAAIHAGVAGWRHSWSAPPRLIGRDGSPLKLGEIASLALSESTVDQARKHLVDLGIDAGSAPPLTPRSGAAGAGAVAGLMNVIVNGERSDVVLLNTGLIVVPGVPRLRQREVRPRMHAMLTSIPPERLAAEPGHRFVAYTEFADARLARRVPKTYEITLYDGAALKIRAGGDTEELGPGWSALADATLASRPTTPR</sequence>
<reference evidence="2" key="1">
    <citation type="submission" date="2023-07" db="EMBL/GenBank/DDBJ databases">
        <title>Sequencing the genomes of 1000 actinobacteria strains.</title>
        <authorList>
            <person name="Klenk H.-P."/>
        </authorList>
    </citation>
    <scope>NUCLEOTIDE SEQUENCE</scope>
    <source>
        <strain evidence="2">DSM 44707</strain>
    </source>
</reference>
<feature type="transmembrane region" description="Helical" evidence="1">
    <location>
        <begin position="12"/>
        <end position="41"/>
    </location>
</feature>
<keyword evidence="1" id="KW-0472">Membrane</keyword>
<gene>
    <name evidence="2" type="ORF">J2S41_006637</name>
</gene>
<keyword evidence="2" id="KW-0378">Hydrolase</keyword>
<dbReference type="PANTHER" id="PTHR43221">
    <property type="entry name" value="PROTEASE HTPX"/>
    <property type="match status" value="1"/>
</dbReference>
<keyword evidence="2" id="KW-0645">Protease</keyword>
<evidence type="ECO:0000313" key="3">
    <source>
        <dbReference type="Proteomes" id="UP001183643"/>
    </source>
</evidence>
<dbReference type="PANTHER" id="PTHR43221:SF1">
    <property type="entry name" value="PROTEASE HTPX"/>
    <property type="match status" value="1"/>
</dbReference>
<keyword evidence="3" id="KW-1185">Reference proteome</keyword>
<dbReference type="InterPro" id="IPR050083">
    <property type="entry name" value="HtpX_protease"/>
</dbReference>
<feature type="transmembrane region" description="Helical" evidence="1">
    <location>
        <begin position="47"/>
        <end position="68"/>
    </location>
</feature>